<keyword evidence="3" id="KW-1185">Reference proteome</keyword>
<evidence type="ECO:0000313" key="2">
    <source>
        <dbReference type="EMBL" id="KAH0593615.1"/>
    </source>
</evidence>
<dbReference type="InterPro" id="IPR029062">
    <property type="entry name" value="Class_I_gatase-like"/>
</dbReference>
<dbReference type="SUPFAM" id="SSF52317">
    <property type="entry name" value="Class I glutamine amidotransferase-like"/>
    <property type="match status" value="1"/>
</dbReference>
<name>A0A9P8M4H8_9HYPO</name>
<evidence type="ECO:0000313" key="3">
    <source>
        <dbReference type="Proteomes" id="UP000764110"/>
    </source>
</evidence>
<proteinExistence type="predicted"/>
<dbReference type="EMBL" id="JACEFI010000020">
    <property type="protein sequence ID" value="KAH0593615.1"/>
    <property type="molecule type" value="Genomic_DNA"/>
</dbReference>
<comment type="caution">
    <text evidence="2">The sequence shown here is derived from an EMBL/GenBank/DDBJ whole genome shotgun (WGS) entry which is preliminary data.</text>
</comment>
<dbReference type="InterPro" id="IPR052158">
    <property type="entry name" value="INH-QAR"/>
</dbReference>
<dbReference type="Gene3D" id="3.40.50.880">
    <property type="match status" value="2"/>
</dbReference>
<dbReference type="CDD" id="cd03139">
    <property type="entry name" value="GATase1_PfpI_2"/>
    <property type="match status" value="1"/>
</dbReference>
<feature type="region of interest" description="Disordered" evidence="1">
    <location>
        <begin position="1"/>
        <end position="55"/>
    </location>
</feature>
<gene>
    <name evidence="2" type="ORF">MHUMG1_08753</name>
</gene>
<dbReference type="PANTHER" id="PTHR43130:SF15">
    <property type="entry name" value="THIJ_PFPI FAMILY PROTEIN (AFU_ORTHOLOGUE AFUA_5G14240)"/>
    <property type="match status" value="1"/>
</dbReference>
<sequence>MAAAVVDAVEERYSTSRSSRSVADPTPHHTLRPVSSESIPSTSTSINSGPAANMSPVADSPPVKYGILLFPGFQALDAFGPIDILNMLSQTAPVHFSIIAATLEPVSTKVKPTSPTVGQSVVPTHSLDNAPEDLEVLLVPGGGGTRQLESTEPLVAFLRATYPKLRYLLTVVSLDDKVDWVAKARWVTDGNIWTSSGISAGIDMMYAFVSEIYGPDVAGDIARRSEYIRNTDSADDPFASLV</sequence>
<evidence type="ECO:0000256" key="1">
    <source>
        <dbReference type="SAM" id="MobiDB-lite"/>
    </source>
</evidence>
<evidence type="ECO:0008006" key="4">
    <source>
        <dbReference type="Google" id="ProtNLM"/>
    </source>
</evidence>
<protein>
    <recommendedName>
        <fullName evidence="4">ThiJ/PfpI family protein</fullName>
    </recommendedName>
</protein>
<dbReference type="PANTHER" id="PTHR43130">
    <property type="entry name" value="ARAC-FAMILY TRANSCRIPTIONAL REGULATOR"/>
    <property type="match status" value="1"/>
</dbReference>
<feature type="compositionally biased region" description="Low complexity" evidence="1">
    <location>
        <begin position="35"/>
        <end position="48"/>
    </location>
</feature>
<reference evidence="2 3" key="1">
    <citation type="submission" date="2020-07" db="EMBL/GenBank/DDBJ databases">
        <title>Metarhizium humberi genome.</title>
        <authorList>
            <person name="Lysoe E."/>
        </authorList>
    </citation>
    <scope>NUCLEOTIDE SEQUENCE [LARGE SCALE GENOMIC DNA]</scope>
    <source>
        <strain evidence="2 3">ESALQ1638</strain>
    </source>
</reference>
<dbReference type="AlphaFoldDB" id="A0A9P8M4H8"/>
<organism evidence="2 3">
    <name type="scientific">Metarhizium humberi</name>
    <dbReference type="NCBI Taxonomy" id="2596975"/>
    <lineage>
        <taxon>Eukaryota</taxon>
        <taxon>Fungi</taxon>
        <taxon>Dikarya</taxon>
        <taxon>Ascomycota</taxon>
        <taxon>Pezizomycotina</taxon>
        <taxon>Sordariomycetes</taxon>
        <taxon>Hypocreomycetidae</taxon>
        <taxon>Hypocreales</taxon>
        <taxon>Clavicipitaceae</taxon>
        <taxon>Metarhizium</taxon>
    </lineage>
</organism>
<dbReference type="Proteomes" id="UP000764110">
    <property type="component" value="Unassembled WGS sequence"/>
</dbReference>
<accession>A0A9P8M4H8</accession>